<feature type="domain" description="PiggyBac transposable element-derived protein" evidence="2">
    <location>
        <begin position="2"/>
        <end position="191"/>
    </location>
</feature>
<dbReference type="Pfam" id="PF00078">
    <property type="entry name" value="RVT_1"/>
    <property type="match status" value="1"/>
</dbReference>
<organism evidence="3 4">
    <name type="scientific">Euphydryas editha</name>
    <name type="common">Edith's checkerspot</name>
    <dbReference type="NCBI Taxonomy" id="104508"/>
    <lineage>
        <taxon>Eukaryota</taxon>
        <taxon>Metazoa</taxon>
        <taxon>Ecdysozoa</taxon>
        <taxon>Arthropoda</taxon>
        <taxon>Hexapoda</taxon>
        <taxon>Insecta</taxon>
        <taxon>Pterygota</taxon>
        <taxon>Neoptera</taxon>
        <taxon>Endopterygota</taxon>
        <taxon>Lepidoptera</taxon>
        <taxon>Glossata</taxon>
        <taxon>Ditrysia</taxon>
        <taxon>Papilionoidea</taxon>
        <taxon>Nymphalidae</taxon>
        <taxon>Nymphalinae</taxon>
        <taxon>Euphydryas</taxon>
    </lineage>
</organism>
<dbReference type="InterPro" id="IPR043502">
    <property type="entry name" value="DNA/RNA_pol_sf"/>
</dbReference>
<dbReference type="InterPro" id="IPR000477">
    <property type="entry name" value="RT_dom"/>
</dbReference>
<dbReference type="EMBL" id="CAKOGL010000019">
    <property type="protein sequence ID" value="CAH2098140.1"/>
    <property type="molecule type" value="Genomic_DNA"/>
</dbReference>
<dbReference type="SUPFAM" id="SSF56672">
    <property type="entry name" value="DNA/RNA polymerases"/>
    <property type="match status" value="1"/>
</dbReference>
<dbReference type="InterPro" id="IPR029526">
    <property type="entry name" value="PGBD"/>
</dbReference>
<protein>
    <recommendedName>
        <fullName evidence="5">PiggyBac transposable element-derived protein domain-containing protein</fullName>
    </recommendedName>
</protein>
<gene>
    <name evidence="3" type="ORF">EEDITHA_LOCUS13287</name>
</gene>
<reference evidence="3" key="1">
    <citation type="submission" date="2022-03" db="EMBL/GenBank/DDBJ databases">
        <authorList>
            <person name="Tunstrom K."/>
        </authorList>
    </citation>
    <scope>NUCLEOTIDE SEQUENCE</scope>
</reference>
<proteinExistence type="predicted"/>
<evidence type="ECO:0008006" key="5">
    <source>
        <dbReference type="Google" id="ProtNLM"/>
    </source>
</evidence>
<sequence>MENIVTESARYAVQKQPDGPEIFTVGELRKYFGILILMSVYHYPSTRSYWSNKFGFSPIKEAMAVNKFEKMRKLLDFNNNDDDHLPVDHAQHDRLHELRPIITHLNEKFSSVTIEQRLSIDEQMCATKVGHFLKQYLPNKPHKWGFKLFVLCNLSGFAYRFIIYSGKEANEGSSNNQNLGVVGQTVMNLLSVVPRHYLKKRTGKTCKLPTKQDVMKSSIPRGSYEEYVTNFKGIDMTTDSTEEQKVVHENLLSLPGIDDRLDRLSGKVYFTSLDLKSGYYQIPMSEEFKHLTAFVTPDSHYEYTRITHDKILGKDRYDLAIPYMDDLLSPATTIDEGLSKLRKILISLRNANLTLNITKCYFYKFYKRKLDYLGFLDTRYQAIDCDQETNRPKL</sequence>
<evidence type="ECO:0000259" key="1">
    <source>
        <dbReference type="Pfam" id="PF00078"/>
    </source>
</evidence>
<dbReference type="Gene3D" id="3.30.70.270">
    <property type="match status" value="1"/>
</dbReference>
<name>A0AAU9UFP8_EUPED</name>
<dbReference type="GO" id="GO:0071897">
    <property type="term" value="P:DNA biosynthetic process"/>
    <property type="evidence" value="ECO:0007669"/>
    <property type="project" value="UniProtKB-ARBA"/>
</dbReference>
<dbReference type="PANTHER" id="PTHR47272:SF1">
    <property type="entry name" value="PIGGYBAC TRANSPOSABLE ELEMENT-DERIVED PROTEIN 3-LIKE"/>
    <property type="match status" value="1"/>
</dbReference>
<evidence type="ECO:0000259" key="2">
    <source>
        <dbReference type="Pfam" id="PF13843"/>
    </source>
</evidence>
<dbReference type="PANTHER" id="PTHR47272">
    <property type="entry name" value="DDE_TNP_1_7 DOMAIN-CONTAINING PROTEIN"/>
    <property type="match status" value="1"/>
</dbReference>
<comment type="caution">
    <text evidence="3">The sequence shown here is derived from an EMBL/GenBank/DDBJ whole genome shotgun (WGS) entry which is preliminary data.</text>
</comment>
<evidence type="ECO:0000313" key="3">
    <source>
        <dbReference type="EMBL" id="CAH2098140.1"/>
    </source>
</evidence>
<dbReference type="InterPro" id="IPR043128">
    <property type="entry name" value="Rev_trsase/Diguanyl_cyclase"/>
</dbReference>
<feature type="domain" description="Reverse transcriptase" evidence="1">
    <location>
        <begin position="250"/>
        <end position="299"/>
    </location>
</feature>
<evidence type="ECO:0000313" key="4">
    <source>
        <dbReference type="Proteomes" id="UP001153954"/>
    </source>
</evidence>
<accession>A0AAU9UFP8</accession>
<dbReference type="CDD" id="cd01647">
    <property type="entry name" value="RT_LTR"/>
    <property type="match status" value="1"/>
</dbReference>
<dbReference type="AlphaFoldDB" id="A0AAU9UFP8"/>
<keyword evidence="4" id="KW-1185">Reference proteome</keyword>
<dbReference type="Pfam" id="PF13843">
    <property type="entry name" value="DDE_Tnp_1_7"/>
    <property type="match status" value="1"/>
</dbReference>
<dbReference type="Proteomes" id="UP001153954">
    <property type="component" value="Unassembled WGS sequence"/>
</dbReference>